<name>A0ABN7KBM4_9BACT</name>
<dbReference type="Proteomes" id="UP000789803">
    <property type="component" value="Unassembled WGS sequence"/>
</dbReference>
<sequence length="110" mass="13049">MDAKTLKIFESNKILLKNLKTLEIAEFSKSRVLSGYFGIDLKGFYNIIFIRDAKSRFLLKDAISLNELCKKYEEKFNTNIKKRMFFYNSQICLKAINELKNTSWKCHDFM</sequence>
<evidence type="ECO:0000313" key="1">
    <source>
        <dbReference type="EMBL" id="CAD7289376.1"/>
    </source>
</evidence>
<comment type="caution">
    <text evidence="1">The sequence shown here is derived from an EMBL/GenBank/DDBJ whole genome shotgun (WGS) entry which is preliminary data.</text>
</comment>
<accession>A0ABN7KBM4</accession>
<proteinExistence type="predicted"/>
<gene>
    <name evidence="1" type="ORF">LMG7974_01495</name>
</gene>
<dbReference type="RefSeq" id="WP_229933277.1">
    <property type="nucleotide sequence ID" value="NZ_CAJHOF010000015.1"/>
</dbReference>
<protein>
    <submittedName>
        <fullName evidence="1">Uncharacterized protein</fullName>
    </submittedName>
</protein>
<reference evidence="1 2" key="1">
    <citation type="submission" date="2020-11" db="EMBL/GenBank/DDBJ databases">
        <authorList>
            <person name="Peeters C."/>
        </authorList>
    </citation>
    <scope>NUCLEOTIDE SEQUENCE [LARGE SCALE GENOMIC DNA]</scope>
    <source>
        <strain evidence="1 2">LMG 7974</strain>
    </source>
</reference>
<organism evidence="1 2">
    <name type="scientific">Campylobacter majalis</name>
    <dbReference type="NCBI Taxonomy" id="2790656"/>
    <lineage>
        <taxon>Bacteria</taxon>
        <taxon>Pseudomonadati</taxon>
        <taxon>Campylobacterota</taxon>
        <taxon>Epsilonproteobacteria</taxon>
        <taxon>Campylobacterales</taxon>
        <taxon>Campylobacteraceae</taxon>
        <taxon>Campylobacter</taxon>
    </lineage>
</organism>
<dbReference type="EMBL" id="CAJHOF010000015">
    <property type="protein sequence ID" value="CAD7289376.1"/>
    <property type="molecule type" value="Genomic_DNA"/>
</dbReference>
<keyword evidence="2" id="KW-1185">Reference proteome</keyword>
<evidence type="ECO:0000313" key="2">
    <source>
        <dbReference type="Proteomes" id="UP000789803"/>
    </source>
</evidence>